<organism evidence="4 5">
    <name type="scientific">Biomphalaria glabrata</name>
    <name type="common">Bloodfluke planorb</name>
    <name type="synonym">Freshwater snail</name>
    <dbReference type="NCBI Taxonomy" id="6526"/>
    <lineage>
        <taxon>Eukaryota</taxon>
        <taxon>Metazoa</taxon>
        <taxon>Spiralia</taxon>
        <taxon>Lophotrochozoa</taxon>
        <taxon>Mollusca</taxon>
        <taxon>Gastropoda</taxon>
        <taxon>Heterobranchia</taxon>
        <taxon>Euthyneura</taxon>
        <taxon>Panpulmonata</taxon>
        <taxon>Hygrophila</taxon>
        <taxon>Lymnaeoidea</taxon>
        <taxon>Planorbidae</taxon>
        <taxon>Biomphalaria</taxon>
    </lineage>
</organism>
<proteinExistence type="inferred from homology"/>
<dbReference type="OrthoDB" id="244495at2759"/>
<dbReference type="GO" id="GO:0019901">
    <property type="term" value="F:protein kinase binding"/>
    <property type="evidence" value="ECO:0007669"/>
    <property type="project" value="InterPro"/>
</dbReference>
<keyword evidence="4" id="KW-1185">Reference proteome</keyword>
<name>A0A9U8EBZ8_BIOGL</name>
<comment type="similarity">
    <text evidence="1">Belongs to the CNPPD1 family.</text>
</comment>
<dbReference type="GO" id="GO:0016538">
    <property type="term" value="F:cyclin-dependent protein serine/threonine kinase regulator activity"/>
    <property type="evidence" value="ECO:0007669"/>
    <property type="project" value="TreeGrafter"/>
</dbReference>
<dbReference type="InterPro" id="IPR013922">
    <property type="entry name" value="Cyclin_PHO80-like"/>
</dbReference>
<gene>
    <name evidence="5" type="primary">LOC106066509</name>
</gene>
<evidence type="ECO:0000313" key="4">
    <source>
        <dbReference type="Proteomes" id="UP001165740"/>
    </source>
</evidence>
<sequence length="524" mass="58994">MITCKQKRMDGNFQKRIQRHLYYSSMSDLEKPSFPLTELAVDYFHDSVPDKLGHVDMYTAADVIRKSKVSTASVVLSMMYAKRLRQTNQDYLSSISSSDIFFISVMMASKYLYDEGVEEEVFNDEWADNIDQDVDIVNQMEMTFLNAIDWRLFVSPNDFDNALAAIERRLALREGLKRNWFTYSELDVLLTSDLMTSLWQQTALECTKVVSTLSAVYLTGIFTLLGSTALAVQVSGPLSAATLAMFSLSVQPLPVSHVLTSFDPLQPSKALQESIIGFNNVAGQKMNSIVDFDALGKHDDTHGLKEPPTVDPKPFPEDESHSKSASKQSSFIWSLWVVDSLLTQLLAVTKCKSESSKKSFSTTLGEEKFSANELNNSAPGTEPSHHLRYLKFKCRHRCSRRKFKSSVSVTSQPMNSALPNCLTTCFDQSFKTNSQNKDHCIDQVSNSNSNNRFEMTTQPLQQLTRSFDRAPETKQSEHVNCYDNSKSLTDSMTSSWFHPSDSNVDFLTHTFSFPPGLNHGIKVT</sequence>
<dbReference type="KEGG" id="bgt:106066509"/>
<dbReference type="CDD" id="cd20557">
    <property type="entry name" value="CYCLIN_ScPCL1-like"/>
    <property type="match status" value="1"/>
</dbReference>
<dbReference type="RefSeq" id="XP_013081021.2">
    <property type="nucleotide sequence ID" value="XM_013225567.2"/>
</dbReference>
<dbReference type="GO" id="GO:0000307">
    <property type="term" value="C:cyclin-dependent protein kinase holoenzyme complex"/>
    <property type="evidence" value="ECO:0007669"/>
    <property type="project" value="TreeGrafter"/>
</dbReference>
<evidence type="ECO:0000313" key="5">
    <source>
        <dbReference type="RefSeq" id="XP_013081021.2"/>
    </source>
</evidence>
<dbReference type="PANTHER" id="PTHR15615:SF108">
    <property type="entry name" value="PROTEIN CNPPD1"/>
    <property type="match status" value="1"/>
</dbReference>
<feature type="region of interest" description="Disordered" evidence="3">
    <location>
        <begin position="300"/>
        <end position="323"/>
    </location>
</feature>
<evidence type="ECO:0000256" key="1">
    <source>
        <dbReference type="ARBA" id="ARBA00038508"/>
    </source>
</evidence>
<dbReference type="PANTHER" id="PTHR15615">
    <property type="match status" value="1"/>
</dbReference>
<evidence type="ECO:0000256" key="2">
    <source>
        <dbReference type="ARBA" id="ARBA00040808"/>
    </source>
</evidence>
<dbReference type="GO" id="GO:0005634">
    <property type="term" value="C:nucleus"/>
    <property type="evidence" value="ECO:0007669"/>
    <property type="project" value="TreeGrafter"/>
</dbReference>
<protein>
    <recommendedName>
        <fullName evidence="2">Protein CNPPD1</fullName>
    </recommendedName>
</protein>
<reference evidence="5" key="1">
    <citation type="submission" date="2025-08" db="UniProtKB">
        <authorList>
            <consortium name="RefSeq"/>
        </authorList>
    </citation>
    <scope>IDENTIFICATION</scope>
</reference>
<evidence type="ECO:0000256" key="3">
    <source>
        <dbReference type="SAM" id="MobiDB-lite"/>
    </source>
</evidence>
<dbReference type="GeneID" id="106066509"/>
<dbReference type="Proteomes" id="UP001165740">
    <property type="component" value="Chromosome 16"/>
</dbReference>
<dbReference type="Gene3D" id="1.10.472.10">
    <property type="entry name" value="Cyclin-like"/>
    <property type="match status" value="1"/>
</dbReference>
<accession>A0A9U8EBZ8</accession>
<dbReference type="AlphaFoldDB" id="A0A9U8EBZ8"/>